<sequence>MSYDEYEWKERQPVQVKGKKHDRGSLNSKFPLIPPSLSCSNFGNRKSIAGKGNSSISIASLPFLPFKIPTKPYSCIYILYVFLQIILFFLLSQCFLNTLSPLPEPRRRAETALSEASERSNYGLAVLHLVAEPSVDEQIRQSAAVNFKNHLKARWAPSPPKEPNLPALNPISDPEKELIKSLIVSLMLKSSPKIQSQLSEALAVIGKHDFPKAWQSLLPELVANLDTLTQANDYASVNGVLATINSLFKKFRYQFKTNELLLDLKYCLDNFAKPLLEVFKRTVNLIDQAVACGAANAATLKLYIESQRLCCRIFYSLNFQELPEFFEDHMDEWMIEFKKYLTVKYPVLEDTGDDGLAVVDGLRAAVCENIGLYMEKEEELFQKYLSGFVEAVWSLLVASSASSSRERLTVTAIKFLTTVSTSVHHILFERDDILEQICQSIVIPNVMLRDEDEELFEMNYIEFIRRDMEGSDLDTRRRIACELLKGIGMHYKDKVTAKVSLQIQNCLGLFSQNPDANWKYKDCAIYLVVSLATKKAGGSSVSTDLVDVENFFGSVIVPELQSRDVNAFPMLKAGALKFFTMFRNQLSKAVAMALLPDVVRFLASESNVVHSYAASCIEKLLLVKDDGTRARYTAADISPFLLVLMTNLFSALEKPESEENQYIMKCIMRVLGAAEISRDVASACITGLTNVLNRVCENPKNPIFNHYLFESVAVLIRRACERDPTLISAFEGSLFPSLQMVLAKDVSEFFPYAFQLLAQLVELNRPPVPQHYVQIFEILLLPESWKKSANVPALVRLLQAFLRKAPHELNQQGRLSNVLGIFNTLISSPSTDDQGFYVLNTVIENLGYDVISPFMGHIWVSLFNRLQHGRTVKFLKNLVIFMSLFLVKHGLQNLVVSMNAVQKDVFQTIVEQFWVLNLKLITGSVELKLTSVASTKLICESSTLLDPKVRGKMLDSIVTLLSRPEEERVLDETDVPDFGETVGYNATFVHLYNAGKKEEDPLKEVNDPKQYLVIRSLLGKILSQQIKQLFFSSAAPTISQYFEKNPCGGMLSSLYFLILFNYHFILCNSYTSFFKDQNLIVRLEFYLDHGNPVFRLSAIIFSFAVTDKQKIYMACGQEGGSWSRQESVVSILALV</sequence>
<feature type="domain" description="Importin N-terminal" evidence="9">
    <location>
        <begin position="109"/>
        <end position="189"/>
    </location>
</feature>
<evidence type="ECO:0000256" key="5">
    <source>
        <dbReference type="ARBA" id="ARBA00022490"/>
    </source>
</evidence>
<dbReference type="FunFam" id="1.25.10.10:FF:000057">
    <property type="entry name" value="Exportin-2 isoform 1"/>
    <property type="match status" value="1"/>
</dbReference>
<dbReference type="InterPro" id="IPR013713">
    <property type="entry name" value="XPO2_central"/>
</dbReference>
<dbReference type="InParanoid" id="A0A3Q7ELJ8"/>
<name>A0A3Q7ELJ8_SOLLC</name>
<evidence type="ECO:0000313" key="11">
    <source>
        <dbReference type="Proteomes" id="UP000004994"/>
    </source>
</evidence>
<dbReference type="GO" id="GO:0031267">
    <property type="term" value="F:small GTPase binding"/>
    <property type="evidence" value="ECO:0007669"/>
    <property type="project" value="InterPro"/>
</dbReference>
<keyword evidence="7" id="KW-0539">Nucleus</keyword>
<dbReference type="STRING" id="4081.A0A3Q7ELJ8"/>
<dbReference type="FunCoup" id="A0A3Q7ELJ8">
    <property type="interactions" value="3474"/>
</dbReference>
<dbReference type="Gene3D" id="1.25.10.10">
    <property type="entry name" value="Leucine-rich Repeat Variant"/>
    <property type="match status" value="1"/>
</dbReference>
<dbReference type="EnsemblPlants" id="Solyc01g096060.3.1">
    <property type="protein sequence ID" value="Solyc01g096060.3.1"/>
    <property type="gene ID" value="Solyc01g096060.3"/>
</dbReference>
<keyword evidence="4" id="KW-0813">Transport</keyword>
<reference evidence="10" key="2">
    <citation type="submission" date="2019-01" db="UniProtKB">
        <authorList>
            <consortium name="EnsemblPlants"/>
        </authorList>
    </citation>
    <scope>IDENTIFICATION</scope>
    <source>
        <strain evidence="10">cv. Heinz 1706</strain>
    </source>
</reference>
<keyword evidence="11" id="KW-1185">Reference proteome</keyword>
<dbReference type="Pfam" id="PF03378">
    <property type="entry name" value="CAS_CSE1"/>
    <property type="match status" value="1"/>
</dbReference>
<dbReference type="OMA" id="AENEFLM"/>
<evidence type="ECO:0000259" key="9">
    <source>
        <dbReference type="PROSITE" id="PS50166"/>
    </source>
</evidence>
<evidence type="ECO:0000256" key="3">
    <source>
        <dbReference type="ARBA" id="ARBA00008669"/>
    </source>
</evidence>
<accession>A0A3Q7ELJ8</accession>
<dbReference type="Gramene" id="Solyc01g096060.3.1">
    <property type="protein sequence ID" value="Solyc01g096060.3.1"/>
    <property type="gene ID" value="Solyc01g096060.3"/>
</dbReference>
<dbReference type="AlphaFoldDB" id="A0A3Q7ELJ8"/>
<evidence type="ECO:0000256" key="2">
    <source>
        <dbReference type="ARBA" id="ARBA00004496"/>
    </source>
</evidence>
<evidence type="ECO:0000256" key="8">
    <source>
        <dbReference type="SAM" id="Phobius"/>
    </source>
</evidence>
<dbReference type="GO" id="GO:0005829">
    <property type="term" value="C:cytosol"/>
    <property type="evidence" value="ECO:0000318"/>
    <property type="project" value="GO_Central"/>
</dbReference>
<keyword evidence="8" id="KW-0812">Transmembrane</keyword>
<keyword evidence="8" id="KW-1133">Transmembrane helix</keyword>
<keyword evidence="6" id="KW-0653">Protein transport</keyword>
<evidence type="ECO:0000256" key="7">
    <source>
        <dbReference type="ARBA" id="ARBA00023242"/>
    </source>
</evidence>
<comment type="similarity">
    <text evidence="3">Belongs to the XPO2/CSE1 family.</text>
</comment>
<feature type="transmembrane region" description="Helical" evidence="8">
    <location>
        <begin position="77"/>
        <end position="99"/>
    </location>
</feature>
<dbReference type="InterPro" id="IPR005043">
    <property type="entry name" value="XPO2_C"/>
</dbReference>
<dbReference type="GO" id="GO:0006606">
    <property type="term" value="P:protein import into nucleus"/>
    <property type="evidence" value="ECO:0000318"/>
    <property type="project" value="GO_Central"/>
</dbReference>
<dbReference type="SUPFAM" id="SSF48371">
    <property type="entry name" value="ARM repeat"/>
    <property type="match status" value="1"/>
</dbReference>
<keyword evidence="8" id="KW-0472">Membrane</keyword>
<dbReference type="InterPro" id="IPR011989">
    <property type="entry name" value="ARM-like"/>
</dbReference>
<evidence type="ECO:0000256" key="4">
    <source>
        <dbReference type="ARBA" id="ARBA00022448"/>
    </source>
</evidence>
<dbReference type="Proteomes" id="UP000004994">
    <property type="component" value="Chromosome 1"/>
</dbReference>
<organism evidence="10">
    <name type="scientific">Solanum lycopersicum</name>
    <name type="common">Tomato</name>
    <name type="synonym">Lycopersicon esculentum</name>
    <dbReference type="NCBI Taxonomy" id="4081"/>
    <lineage>
        <taxon>Eukaryota</taxon>
        <taxon>Viridiplantae</taxon>
        <taxon>Streptophyta</taxon>
        <taxon>Embryophyta</taxon>
        <taxon>Tracheophyta</taxon>
        <taxon>Spermatophyta</taxon>
        <taxon>Magnoliopsida</taxon>
        <taxon>eudicotyledons</taxon>
        <taxon>Gunneridae</taxon>
        <taxon>Pentapetalae</taxon>
        <taxon>asterids</taxon>
        <taxon>lamiids</taxon>
        <taxon>Solanales</taxon>
        <taxon>Solanaceae</taxon>
        <taxon>Solanoideae</taxon>
        <taxon>Solaneae</taxon>
        <taxon>Solanum</taxon>
        <taxon>Solanum subgen. Lycopersicon</taxon>
    </lineage>
</organism>
<dbReference type="PANTHER" id="PTHR10997">
    <property type="entry name" value="IMPORTIN-7, 8, 11"/>
    <property type="match status" value="1"/>
</dbReference>
<proteinExistence type="inferred from homology"/>
<protein>
    <recommendedName>
        <fullName evidence="9">Importin N-terminal domain-containing protein</fullName>
    </recommendedName>
</protein>
<keyword evidence="5" id="KW-0963">Cytoplasm</keyword>
<dbReference type="Pfam" id="PF03810">
    <property type="entry name" value="IBN_N"/>
    <property type="match status" value="1"/>
</dbReference>
<dbReference type="PANTHER" id="PTHR10997:SF8">
    <property type="entry name" value="EXPORTIN-2"/>
    <property type="match status" value="1"/>
</dbReference>
<evidence type="ECO:0000313" key="10">
    <source>
        <dbReference type="EnsemblPlants" id="Solyc01g096060.3.1"/>
    </source>
</evidence>
<dbReference type="PaxDb" id="4081-Solyc01g096060.2.1"/>
<dbReference type="InterPro" id="IPR016024">
    <property type="entry name" value="ARM-type_fold"/>
</dbReference>
<dbReference type="Pfam" id="PF08506">
    <property type="entry name" value="Cse1"/>
    <property type="match status" value="1"/>
</dbReference>
<dbReference type="GO" id="GO:0005049">
    <property type="term" value="F:nuclear export signal receptor activity"/>
    <property type="evidence" value="ECO:0000318"/>
    <property type="project" value="GO_Central"/>
</dbReference>
<reference evidence="10" key="1">
    <citation type="journal article" date="2012" name="Nature">
        <title>The tomato genome sequence provides insights into fleshy fruit evolution.</title>
        <authorList>
            <consortium name="Tomato Genome Consortium"/>
        </authorList>
    </citation>
    <scope>NUCLEOTIDE SEQUENCE [LARGE SCALE GENOMIC DNA]</scope>
    <source>
        <strain evidence="10">cv. Heinz 1706</strain>
    </source>
</reference>
<dbReference type="InterPro" id="IPR001494">
    <property type="entry name" value="Importin-beta_N"/>
</dbReference>
<comment type="subcellular location">
    <subcellularLocation>
        <location evidence="2">Cytoplasm</location>
    </subcellularLocation>
    <subcellularLocation>
        <location evidence="1">Nucleus</location>
    </subcellularLocation>
</comment>
<dbReference type="SMART" id="SM00913">
    <property type="entry name" value="IBN_N"/>
    <property type="match status" value="1"/>
</dbReference>
<dbReference type="PROSITE" id="PS50166">
    <property type="entry name" value="IMPORTIN_B_NT"/>
    <property type="match status" value="1"/>
</dbReference>
<dbReference type="GO" id="GO:0005635">
    <property type="term" value="C:nuclear envelope"/>
    <property type="evidence" value="ECO:0000318"/>
    <property type="project" value="GO_Central"/>
</dbReference>
<evidence type="ECO:0000256" key="6">
    <source>
        <dbReference type="ARBA" id="ARBA00022927"/>
    </source>
</evidence>
<evidence type="ECO:0000256" key="1">
    <source>
        <dbReference type="ARBA" id="ARBA00004123"/>
    </source>
</evidence>
<dbReference type="GO" id="GO:0006611">
    <property type="term" value="P:protein export from nucleus"/>
    <property type="evidence" value="ECO:0000318"/>
    <property type="project" value="GO_Central"/>
</dbReference>